<dbReference type="InterPro" id="IPR046826">
    <property type="entry name" value="PDH_N"/>
</dbReference>
<sequence length="295" mass="31735">MIDKLAIIGVGLIGGSLALALKQAGAVNHVVGYARSDLTRQEALALGIIDEATDSLADAVRHADLVFVAVPMGAMSAVFEEMAPHLSAHTVVTDGGSAKAQVVDAARTAMRQQMPNFVPGHPIAGTEKSGPSAAFAELYQQHRVVLTPVDETSAEAVRLVEKVWQTAGAEVFCMGVEQHDLLLAATSHLPHLLAFNLVGMLAQRDDCDEVLRYAAGGFRDFSRIASSDAVMWRDICLGNQQAILELMKQYRQGLDQIEQAIRSGDGDYLIDVFIRAKKARDSRFAEPGLIDNSEV</sequence>
<evidence type="ECO:0000256" key="9">
    <source>
        <dbReference type="ARBA" id="ARBA00049260"/>
    </source>
</evidence>
<evidence type="ECO:0000256" key="7">
    <source>
        <dbReference type="ARBA" id="ARBA00023027"/>
    </source>
</evidence>
<evidence type="ECO:0000313" key="12">
    <source>
        <dbReference type="Proteomes" id="UP000012019"/>
    </source>
</evidence>
<dbReference type="FunFam" id="1.10.3660.10:FF:000003">
    <property type="entry name" value="Prephenate dehydrogenase"/>
    <property type="match status" value="1"/>
</dbReference>
<dbReference type="InterPro" id="IPR008927">
    <property type="entry name" value="6-PGluconate_DH-like_C_sf"/>
</dbReference>
<dbReference type="PANTHER" id="PTHR21363:SF0">
    <property type="entry name" value="PREPHENATE DEHYDROGENASE [NADP(+)]"/>
    <property type="match status" value="1"/>
</dbReference>
<feature type="domain" description="Prephenate/arogenate dehydrogenase" evidence="10">
    <location>
        <begin position="3"/>
        <end position="291"/>
    </location>
</feature>
<dbReference type="PROSITE" id="PS51176">
    <property type="entry name" value="PDH_ADH"/>
    <property type="match status" value="1"/>
</dbReference>
<dbReference type="eggNOG" id="COG0287">
    <property type="taxonomic scope" value="Bacteria"/>
</dbReference>
<dbReference type="PANTHER" id="PTHR21363">
    <property type="entry name" value="PREPHENATE DEHYDROGENASE"/>
    <property type="match status" value="1"/>
</dbReference>
<dbReference type="STRING" id="1286106.MPL1_04552"/>
<dbReference type="InterPro" id="IPR003099">
    <property type="entry name" value="Prephen_DH"/>
</dbReference>
<dbReference type="Pfam" id="PF02153">
    <property type="entry name" value="PDH_N"/>
    <property type="match status" value="1"/>
</dbReference>
<dbReference type="OrthoDB" id="9809920at2"/>
<evidence type="ECO:0000256" key="8">
    <source>
        <dbReference type="ARBA" id="ARBA00023141"/>
    </source>
</evidence>
<reference evidence="11 12" key="1">
    <citation type="journal article" date="2013" name="Genome Announc.">
        <title>Draft Genome Sequence of Methylophaga lonarensis MPLT, a Haloalkaliphilic (Non-Methane-Utilizing) Methylotroph.</title>
        <authorList>
            <person name="Shetty S.A."/>
            <person name="Marathe N.P."/>
            <person name="Munot H."/>
            <person name="Antony C.P."/>
            <person name="Dhotre D.P."/>
            <person name="Murrell J.C."/>
            <person name="Shouche Y.S."/>
        </authorList>
    </citation>
    <scope>NUCLEOTIDE SEQUENCE [LARGE SCALE GENOMIC DNA]</scope>
    <source>
        <strain evidence="11 12">MPL</strain>
    </source>
</reference>
<dbReference type="GO" id="GO:0070403">
    <property type="term" value="F:NAD+ binding"/>
    <property type="evidence" value="ECO:0007669"/>
    <property type="project" value="InterPro"/>
</dbReference>
<dbReference type="Gene3D" id="3.40.50.720">
    <property type="entry name" value="NAD(P)-binding Rossmann-like Domain"/>
    <property type="match status" value="1"/>
</dbReference>
<dbReference type="SUPFAM" id="SSF48179">
    <property type="entry name" value="6-phosphogluconate dehydrogenase C-terminal domain-like"/>
    <property type="match status" value="1"/>
</dbReference>
<evidence type="ECO:0000256" key="1">
    <source>
        <dbReference type="ARBA" id="ARBA00005067"/>
    </source>
</evidence>
<evidence type="ECO:0000259" key="10">
    <source>
        <dbReference type="PROSITE" id="PS51176"/>
    </source>
</evidence>
<evidence type="ECO:0000313" key="11">
    <source>
        <dbReference type="EMBL" id="EMR13560.1"/>
    </source>
</evidence>
<keyword evidence="7" id="KW-0520">NAD</keyword>
<evidence type="ECO:0000256" key="6">
    <source>
        <dbReference type="ARBA" id="ARBA00023002"/>
    </source>
</evidence>
<dbReference type="Proteomes" id="UP000012019">
    <property type="component" value="Unassembled WGS sequence"/>
</dbReference>
<dbReference type="InterPro" id="IPR050812">
    <property type="entry name" value="Preph/Arog_dehydrog"/>
</dbReference>
<evidence type="ECO:0000256" key="4">
    <source>
        <dbReference type="ARBA" id="ARBA00022498"/>
    </source>
</evidence>
<comment type="similarity">
    <text evidence="2">Belongs to the prephenate/arogenate dehydrogenase family.</text>
</comment>
<keyword evidence="6" id="KW-0560">Oxidoreductase</keyword>
<dbReference type="InterPro" id="IPR046825">
    <property type="entry name" value="PDH_C"/>
</dbReference>
<protein>
    <recommendedName>
        <fullName evidence="3">prephenate dehydrogenase</fullName>
        <ecNumber evidence="3">1.3.1.12</ecNumber>
    </recommendedName>
</protein>
<evidence type="ECO:0000256" key="5">
    <source>
        <dbReference type="ARBA" id="ARBA00022605"/>
    </source>
</evidence>
<gene>
    <name evidence="11" type="ORF">MPL1_04552</name>
</gene>
<dbReference type="EC" id="1.3.1.12" evidence="3"/>
<keyword evidence="5" id="KW-0028">Amino-acid biosynthesis</keyword>
<dbReference type="GO" id="GO:0008977">
    <property type="term" value="F:prephenate dehydrogenase (NAD+) activity"/>
    <property type="evidence" value="ECO:0007669"/>
    <property type="project" value="UniProtKB-EC"/>
</dbReference>
<organism evidence="11 12">
    <name type="scientific">Methylophaga lonarensis MPL</name>
    <dbReference type="NCBI Taxonomy" id="1286106"/>
    <lineage>
        <taxon>Bacteria</taxon>
        <taxon>Pseudomonadati</taxon>
        <taxon>Pseudomonadota</taxon>
        <taxon>Gammaproteobacteria</taxon>
        <taxon>Thiotrichales</taxon>
        <taxon>Piscirickettsiaceae</taxon>
        <taxon>Methylophaga</taxon>
    </lineage>
</organism>
<comment type="pathway">
    <text evidence="1">Amino-acid biosynthesis; L-tyrosine biosynthesis; (4-hydroxyphenyl)pyruvate from prephenate (NAD(+) route): step 1/1.</text>
</comment>
<keyword evidence="4" id="KW-0827">Tyrosine biosynthesis</keyword>
<dbReference type="RefSeq" id="WP_009725928.1">
    <property type="nucleotide sequence ID" value="NZ_APHR01000020.1"/>
</dbReference>
<dbReference type="PATRIC" id="fig|1286106.3.peg.914"/>
<dbReference type="SUPFAM" id="SSF51735">
    <property type="entry name" value="NAD(P)-binding Rossmann-fold domains"/>
    <property type="match status" value="1"/>
</dbReference>
<proteinExistence type="inferred from homology"/>
<dbReference type="EMBL" id="APHR01000020">
    <property type="protein sequence ID" value="EMR13560.1"/>
    <property type="molecule type" value="Genomic_DNA"/>
</dbReference>
<dbReference type="Pfam" id="PF20463">
    <property type="entry name" value="PDH_C"/>
    <property type="match status" value="1"/>
</dbReference>
<keyword evidence="12" id="KW-1185">Reference proteome</keyword>
<comment type="caution">
    <text evidence="11">The sequence shown here is derived from an EMBL/GenBank/DDBJ whole genome shotgun (WGS) entry which is preliminary data.</text>
</comment>
<dbReference type="GO" id="GO:0004665">
    <property type="term" value="F:prephenate dehydrogenase (NADP+) activity"/>
    <property type="evidence" value="ECO:0007669"/>
    <property type="project" value="InterPro"/>
</dbReference>
<dbReference type="GO" id="GO:0006571">
    <property type="term" value="P:tyrosine biosynthetic process"/>
    <property type="evidence" value="ECO:0007669"/>
    <property type="project" value="UniProtKB-KW"/>
</dbReference>
<dbReference type="AlphaFoldDB" id="M7PI34"/>
<dbReference type="InterPro" id="IPR036291">
    <property type="entry name" value="NAD(P)-bd_dom_sf"/>
</dbReference>
<comment type="catalytic activity">
    <reaction evidence="9">
        <text>prephenate + NAD(+) = 3-(4-hydroxyphenyl)pyruvate + CO2 + NADH</text>
        <dbReference type="Rhea" id="RHEA:13869"/>
        <dbReference type="ChEBI" id="CHEBI:16526"/>
        <dbReference type="ChEBI" id="CHEBI:29934"/>
        <dbReference type="ChEBI" id="CHEBI:36242"/>
        <dbReference type="ChEBI" id="CHEBI:57540"/>
        <dbReference type="ChEBI" id="CHEBI:57945"/>
        <dbReference type="EC" id="1.3.1.12"/>
    </reaction>
</comment>
<evidence type="ECO:0000256" key="2">
    <source>
        <dbReference type="ARBA" id="ARBA00007964"/>
    </source>
</evidence>
<accession>M7PI34</accession>
<keyword evidence="8" id="KW-0057">Aromatic amino acid biosynthesis</keyword>
<dbReference type="Gene3D" id="1.10.3660.10">
    <property type="entry name" value="6-phosphogluconate dehydrogenase C-terminal like domain"/>
    <property type="match status" value="1"/>
</dbReference>
<name>M7PI34_9GAMM</name>
<dbReference type="FunFam" id="3.40.50.720:FF:000208">
    <property type="entry name" value="Prephenate dehydrogenase"/>
    <property type="match status" value="1"/>
</dbReference>
<evidence type="ECO:0000256" key="3">
    <source>
        <dbReference type="ARBA" id="ARBA00012068"/>
    </source>
</evidence>